<name>A0A9D4LPD3_DREPO</name>
<feature type="region of interest" description="Disordered" evidence="1">
    <location>
        <begin position="17"/>
        <end position="196"/>
    </location>
</feature>
<feature type="compositionally biased region" description="Polar residues" evidence="1">
    <location>
        <begin position="111"/>
        <end position="133"/>
    </location>
</feature>
<dbReference type="Proteomes" id="UP000828390">
    <property type="component" value="Unassembled WGS sequence"/>
</dbReference>
<sequence>MDGTGRVTIRNRQHLRKFTPSPTPCTPGLSRTPTVELSGEVVTNGSTPVTATQPKVSVPTTPPGDLGTPVSPGTDPIRTTNYGRQAGMLSTPSSPEVPHTPLNHSAAPPRGSSTGLQRPLPSSGSIPKSTDNPVLNPKRLSFGQPNGKTPTPTVTQVPRALAHLQPHNQAGRKEAPLQPSRQDNEGKPCIDKECDL</sequence>
<feature type="compositionally biased region" description="Basic and acidic residues" evidence="1">
    <location>
        <begin position="182"/>
        <end position="196"/>
    </location>
</feature>
<feature type="compositionally biased region" description="Polar residues" evidence="1">
    <location>
        <begin position="143"/>
        <end position="156"/>
    </location>
</feature>
<gene>
    <name evidence="2" type="ORF">DPMN_024239</name>
</gene>
<protein>
    <submittedName>
        <fullName evidence="2">Uncharacterized protein</fullName>
    </submittedName>
</protein>
<reference evidence="2" key="2">
    <citation type="submission" date="2020-11" db="EMBL/GenBank/DDBJ databases">
        <authorList>
            <person name="McCartney M.A."/>
            <person name="Auch B."/>
            <person name="Kono T."/>
            <person name="Mallez S."/>
            <person name="Becker A."/>
            <person name="Gohl D.M."/>
            <person name="Silverstein K.A.T."/>
            <person name="Koren S."/>
            <person name="Bechman K.B."/>
            <person name="Herman A."/>
            <person name="Abrahante J.E."/>
            <person name="Garbe J."/>
        </authorList>
    </citation>
    <scope>NUCLEOTIDE SEQUENCE</scope>
    <source>
        <strain evidence="2">Duluth1</strain>
        <tissue evidence="2">Whole animal</tissue>
    </source>
</reference>
<dbReference type="AlphaFoldDB" id="A0A9D4LPD3"/>
<accession>A0A9D4LPD3</accession>
<dbReference type="EMBL" id="JAIWYP010000002">
    <property type="protein sequence ID" value="KAH3861312.1"/>
    <property type="molecule type" value="Genomic_DNA"/>
</dbReference>
<proteinExistence type="predicted"/>
<evidence type="ECO:0000313" key="3">
    <source>
        <dbReference type="Proteomes" id="UP000828390"/>
    </source>
</evidence>
<comment type="caution">
    <text evidence="2">The sequence shown here is derived from an EMBL/GenBank/DDBJ whole genome shotgun (WGS) entry which is preliminary data.</text>
</comment>
<feature type="compositionally biased region" description="Polar residues" evidence="1">
    <location>
        <begin position="77"/>
        <end position="94"/>
    </location>
</feature>
<reference evidence="2" key="1">
    <citation type="journal article" date="2019" name="bioRxiv">
        <title>The Genome of the Zebra Mussel, Dreissena polymorpha: A Resource for Invasive Species Research.</title>
        <authorList>
            <person name="McCartney M.A."/>
            <person name="Auch B."/>
            <person name="Kono T."/>
            <person name="Mallez S."/>
            <person name="Zhang Y."/>
            <person name="Obille A."/>
            <person name="Becker A."/>
            <person name="Abrahante J.E."/>
            <person name="Garbe J."/>
            <person name="Badalamenti J.P."/>
            <person name="Herman A."/>
            <person name="Mangelson H."/>
            <person name="Liachko I."/>
            <person name="Sullivan S."/>
            <person name="Sone E.D."/>
            <person name="Koren S."/>
            <person name="Silverstein K.A.T."/>
            <person name="Beckman K.B."/>
            <person name="Gohl D.M."/>
        </authorList>
    </citation>
    <scope>NUCLEOTIDE SEQUENCE</scope>
    <source>
        <strain evidence="2">Duluth1</strain>
        <tissue evidence="2">Whole animal</tissue>
    </source>
</reference>
<evidence type="ECO:0000313" key="2">
    <source>
        <dbReference type="EMBL" id="KAH3861312.1"/>
    </source>
</evidence>
<organism evidence="2 3">
    <name type="scientific">Dreissena polymorpha</name>
    <name type="common">Zebra mussel</name>
    <name type="synonym">Mytilus polymorpha</name>
    <dbReference type="NCBI Taxonomy" id="45954"/>
    <lineage>
        <taxon>Eukaryota</taxon>
        <taxon>Metazoa</taxon>
        <taxon>Spiralia</taxon>
        <taxon>Lophotrochozoa</taxon>
        <taxon>Mollusca</taxon>
        <taxon>Bivalvia</taxon>
        <taxon>Autobranchia</taxon>
        <taxon>Heteroconchia</taxon>
        <taxon>Euheterodonta</taxon>
        <taxon>Imparidentia</taxon>
        <taxon>Neoheterodontei</taxon>
        <taxon>Myida</taxon>
        <taxon>Dreissenoidea</taxon>
        <taxon>Dreissenidae</taxon>
        <taxon>Dreissena</taxon>
    </lineage>
</organism>
<evidence type="ECO:0000256" key="1">
    <source>
        <dbReference type="SAM" id="MobiDB-lite"/>
    </source>
</evidence>
<feature type="compositionally biased region" description="Polar residues" evidence="1">
    <location>
        <begin position="29"/>
        <end position="59"/>
    </location>
</feature>
<keyword evidence="3" id="KW-1185">Reference proteome</keyword>